<evidence type="ECO:0000313" key="2">
    <source>
        <dbReference type="EMBL" id="KZT54010.1"/>
    </source>
</evidence>
<reference evidence="2 3" key="1">
    <citation type="journal article" date="2016" name="Mol. Biol. Evol.">
        <title>Comparative Genomics of Early-Diverging Mushroom-Forming Fungi Provides Insights into the Origins of Lignocellulose Decay Capabilities.</title>
        <authorList>
            <person name="Nagy L.G."/>
            <person name="Riley R."/>
            <person name="Tritt A."/>
            <person name="Adam C."/>
            <person name="Daum C."/>
            <person name="Floudas D."/>
            <person name="Sun H."/>
            <person name="Yadav J.S."/>
            <person name="Pangilinan J."/>
            <person name="Larsson K.H."/>
            <person name="Matsuura K."/>
            <person name="Barry K."/>
            <person name="Labutti K."/>
            <person name="Kuo R."/>
            <person name="Ohm R.A."/>
            <person name="Bhattacharya S.S."/>
            <person name="Shirouzu T."/>
            <person name="Yoshinaga Y."/>
            <person name="Martin F.M."/>
            <person name="Grigoriev I.V."/>
            <person name="Hibbett D.S."/>
        </authorList>
    </citation>
    <scope>NUCLEOTIDE SEQUENCE [LARGE SCALE GENOMIC DNA]</scope>
    <source>
        <strain evidence="2 3">HHB12733</strain>
    </source>
</reference>
<dbReference type="InParanoid" id="A0A165E397"/>
<dbReference type="AlphaFoldDB" id="A0A165E397"/>
<gene>
    <name evidence="2" type="ORF">CALCODRAFT_28483</name>
</gene>
<accession>A0A165E397</accession>
<evidence type="ECO:0000313" key="3">
    <source>
        <dbReference type="Proteomes" id="UP000076842"/>
    </source>
</evidence>
<keyword evidence="3" id="KW-1185">Reference proteome</keyword>
<dbReference type="EMBL" id="KV424023">
    <property type="protein sequence ID" value="KZT54010.1"/>
    <property type="molecule type" value="Genomic_DNA"/>
</dbReference>
<protein>
    <submittedName>
        <fullName evidence="2">Uncharacterized protein</fullName>
    </submittedName>
</protein>
<proteinExistence type="predicted"/>
<organism evidence="2 3">
    <name type="scientific">Calocera cornea HHB12733</name>
    <dbReference type="NCBI Taxonomy" id="1353952"/>
    <lineage>
        <taxon>Eukaryota</taxon>
        <taxon>Fungi</taxon>
        <taxon>Dikarya</taxon>
        <taxon>Basidiomycota</taxon>
        <taxon>Agaricomycotina</taxon>
        <taxon>Dacrymycetes</taxon>
        <taxon>Dacrymycetales</taxon>
        <taxon>Dacrymycetaceae</taxon>
        <taxon>Calocera</taxon>
    </lineage>
</organism>
<dbReference type="Proteomes" id="UP000076842">
    <property type="component" value="Unassembled WGS sequence"/>
</dbReference>
<sequence length="341" mass="37306">MIIARSHGIGCVRVSRALPAGATRSSVHSPDQFRSASDGGEGLDVIVHIGAVVATTEQWRVMSPVCVSSDFRGVRRGGLPDSNSNIPVRTHRRARVTPPRLSTEHGLILLAVRPFPFPSVVLSLPFAKGPWPARASFPPTPPTQRRAVLCFPQLRAPSPLRFSSWNVALCFDPLKSAARQGRHAHAPASCPRPATAACPALPSRLSRLLIRTTHDPRYTTLVAHTRPARGRHIPCLSPASLNLDSHAPPRRPGTTQFLPRRLLGFTKSRTRRACCLLLLLLAFSALRRQATRGCIREARGWERTGVYDRSNARAVARTEDGTSGPRPTRHETSDVPPRELS</sequence>
<evidence type="ECO:0000256" key="1">
    <source>
        <dbReference type="SAM" id="MobiDB-lite"/>
    </source>
</evidence>
<feature type="region of interest" description="Disordered" evidence="1">
    <location>
        <begin position="312"/>
        <end position="341"/>
    </location>
</feature>
<feature type="compositionally biased region" description="Basic and acidic residues" evidence="1">
    <location>
        <begin position="328"/>
        <end position="341"/>
    </location>
</feature>
<name>A0A165E397_9BASI</name>